<feature type="transmembrane region" description="Helical" evidence="7">
    <location>
        <begin position="140"/>
        <end position="162"/>
    </location>
</feature>
<dbReference type="RefSeq" id="WP_149160583.1">
    <property type="nucleotide sequence ID" value="NZ_CP043505.1"/>
</dbReference>
<dbReference type="InterPro" id="IPR045621">
    <property type="entry name" value="BPD_transp_1_N"/>
</dbReference>
<evidence type="ECO:0000256" key="6">
    <source>
        <dbReference type="ARBA" id="ARBA00023136"/>
    </source>
</evidence>
<accession>A0A5C1YEU4</accession>
<dbReference type="PANTHER" id="PTHR43163">
    <property type="entry name" value="DIPEPTIDE TRANSPORT SYSTEM PERMEASE PROTEIN DPPB-RELATED"/>
    <property type="match status" value="1"/>
</dbReference>
<dbReference type="Pfam" id="PF00528">
    <property type="entry name" value="BPD_transp_1"/>
    <property type="match status" value="1"/>
</dbReference>
<dbReference type="Pfam" id="PF19300">
    <property type="entry name" value="BPD_transp_1_N"/>
    <property type="match status" value="1"/>
</dbReference>
<dbReference type="InterPro" id="IPR000515">
    <property type="entry name" value="MetI-like"/>
</dbReference>
<evidence type="ECO:0000256" key="7">
    <source>
        <dbReference type="RuleBase" id="RU363032"/>
    </source>
</evidence>
<dbReference type="PROSITE" id="PS50928">
    <property type="entry name" value="ABC_TM1"/>
    <property type="match status" value="1"/>
</dbReference>
<dbReference type="Gene3D" id="1.10.3720.10">
    <property type="entry name" value="MetI-like"/>
    <property type="match status" value="1"/>
</dbReference>
<keyword evidence="10" id="KW-1185">Reference proteome</keyword>
<proteinExistence type="inferred from homology"/>
<keyword evidence="4 7" id="KW-0812">Transmembrane</keyword>
<dbReference type="GO" id="GO:0005886">
    <property type="term" value="C:plasma membrane"/>
    <property type="evidence" value="ECO:0007669"/>
    <property type="project" value="UniProtKB-SubCell"/>
</dbReference>
<dbReference type="OrthoDB" id="9778910at2"/>
<keyword evidence="3" id="KW-1003">Cell membrane</keyword>
<evidence type="ECO:0000256" key="5">
    <source>
        <dbReference type="ARBA" id="ARBA00022989"/>
    </source>
</evidence>
<dbReference type="InterPro" id="IPR035906">
    <property type="entry name" value="MetI-like_sf"/>
</dbReference>
<evidence type="ECO:0000313" key="9">
    <source>
        <dbReference type="EMBL" id="QEO14564.1"/>
    </source>
</evidence>
<dbReference type="KEGG" id="ail:FLP10_09130"/>
<reference evidence="9 10" key="1">
    <citation type="submission" date="2019-09" db="EMBL/GenBank/DDBJ databases">
        <title>Genome sequencing of strain KACC 19306.</title>
        <authorList>
            <person name="Heo J."/>
            <person name="Kim S.-J."/>
            <person name="Kim J.-S."/>
            <person name="Hong S.-B."/>
            <person name="Kwon S.-W."/>
        </authorList>
    </citation>
    <scope>NUCLEOTIDE SEQUENCE [LARGE SCALE GENOMIC DNA]</scope>
    <source>
        <strain evidence="9 10">KACC 19306</strain>
    </source>
</reference>
<keyword evidence="5 7" id="KW-1133">Transmembrane helix</keyword>
<keyword evidence="6 7" id="KW-0472">Membrane</keyword>
<comment type="subcellular location">
    <subcellularLocation>
        <location evidence="1 7">Cell membrane</location>
        <topology evidence="1 7">Multi-pass membrane protein</topology>
    </subcellularLocation>
</comment>
<name>A0A5C1YEU4_9MICO</name>
<dbReference type="SUPFAM" id="SSF161098">
    <property type="entry name" value="MetI-like"/>
    <property type="match status" value="1"/>
</dbReference>
<dbReference type="Proteomes" id="UP000324678">
    <property type="component" value="Chromosome"/>
</dbReference>
<evidence type="ECO:0000259" key="8">
    <source>
        <dbReference type="PROSITE" id="PS50928"/>
    </source>
</evidence>
<feature type="transmembrane region" description="Helical" evidence="7">
    <location>
        <begin position="47"/>
        <end position="67"/>
    </location>
</feature>
<feature type="transmembrane region" description="Helical" evidence="7">
    <location>
        <begin position="313"/>
        <end position="336"/>
    </location>
</feature>
<feature type="transmembrane region" description="Helical" evidence="7">
    <location>
        <begin position="174"/>
        <end position="201"/>
    </location>
</feature>
<gene>
    <name evidence="9" type="ORF">FLP10_09130</name>
</gene>
<evidence type="ECO:0000256" key="4">
    <source>
        <dbReference type="ARBA" id="ARBA00022692"/>
    </source>
</evidence>
<evidence type="ECO:0000256" key="2">
    <source>
        <dbReference type="ARBA" id="ARBA00022448"/>
    </source>
</evidence>
<dbReference type="PANTHER" id="PTHR43163:SF6">
    <property type="entry name" value="DIPEPTIDE TRANSPORT SYSTEM PERMEASE PROTEIN DPPB-RELATED"/>
    <property type="match status" value="1"/>
</dbReference>
<protein>
    <submittedName>
        <fullName evidence="9">ABC transporter permease</fullName>
    </submittedName>
</protein>
<feature type="domain" description="ABC transmembrane type-1" evidence="8">
    <location>
        <begin position="136"/>
        <end position="336"/>
    </location>
</feature>
<dbReference type="GO" id="GO:0071916">
    <property type="term" value="F:dipeptide transmembrane transporter activity"/>
    <property type="evidence" value="ECO:0007669"/>
    <property type="project" value="TreeGrafter"/>
</dbReference>
<organism evidence="9 10">
    <name type="scientific">Agromyces intestinalis</name>
    <dbReference type="NCBI Taxonomy" id="2592652"/>
    <lineage>
        <taxon>Bacteria</taxon>
        <taxon>Bacillati</taxon>
        <taxon>Actinomycetota</taxon>
        <taxon>Actinomycetes</taxon>
        <taxon>Micrococcales</taxon>
        <taxon>Microbacteriaceae</taxon>
        <taxon>Agromyces</taxon>
    </lineage>
</organism>
<evidence type="ECO:0000313" key="10">
    <source>
        <dbReference type="Proteomes" id="UP000324678"/>
    </source>
</evidence>
<feature type="transmembrane region" description="Helical" evidence="7">
    <location>
        <begin position="268"/>
        <end position="293"/>
    </location>
</feature>
<dbReference type="CDD" id="cd06261">
    <property type="entry name" value="TM_PBP2"/>
    <property type="match status" value="1"/>
</dbReference>
<dbReference type="AlphaFoldDB" id="A0A5C1YEU4"/>
<keyword evidence="2 7" id="KW-0813">Transport</keyword>
<evidence type="ECO:0000256" key="1">
    <source>
        <dbReference type="ARBA" id="ARBA00004651"/>
    </source>
</evidence>
<sequence length="346" mass="36337">MTETTVDGAAEVSAAPESPTRSWTAGIARGRVTRTVRALGLTVGRRVLSGILVLWGAATLTFLALHVPKGDPAIMLLGGSEANPTPEVLAQVRAEWGFDRPIWEQYARYFGRLLSGDLGTSYQQRMPVADAIGIQLGPTVVLAFTAAGVSVVLAIVVALATAKRGRVLTGFASGTGILLASIPGFVLGILLLFLFAALIPIFPSSGTDGIERLVLPVLTLALPIAATLAQVMRTELDEVLEQPFILTARTRGLSATAVKIRHALRHSLVPIATMTGFVIANLLGGAVLVETVFSRQGIGRLALAAVQNQDLPLVLGVVLFAALVFVVVNLVVDVLYSVIDPRLATA</sequence>
<evidence type="ECO:0000256" key="3">
    <source>
        <dbReference type="ARBA" id="ARBA00022475"/>
    </source>
</evidence>
<dbReference type="EMBL" id="CP043505">
    <property type="protein sequence ID" value="QEO14564.1"/>
    <property type="molecule type" value="Genomic_DNA"/>
</dbReference>
<comment type="similarity">
    <text evidence="7">Belongs to the binding-protein-dependent transport system permease family.</text>
</comment>